<evidence type="ECO:0000256" key="4">
    <source>
        <dbReference type="ARBA" id="ARBA00024746"/>
    </source>
</evidence>
<sequence length="218" mass="23116">MEIAASNHQVSQPVTSQASSTSLSSDYETFLKMLTVQMNNQDPLDPVDSADYAVQLATFASVEQQVMTNDLLTAVQAQLTTMGITQLAGWVGMDAQAMAPGQFDGEPVEVATYPDSLADQVELVVHDENGTEVYRQAIEVGQQNIQWGGIANDGTVLPEGLYSFSTESYADGLSLGEQPADVYSRIIEARAANGGIVLVLEGGAIVNSSEIAALRNPA</sequence>
<evidence type="ECO:0000256" key="3">
    <source>
        <dbReference type="ARBA" id="ARBA00022795"/>
    </source>
</evidence>
<dbReference type="InterPro" id="IPR005648">
    <property type="entry name" value="FlgD"/>
</dbReference>
<dbReference type="RefSeq" id="WP_073255319.1">
    <property type="nucleotide sequence ID" value="NZ_FQZQ01000022.1"/>
</dbReference>
<dbReference type="InterPro" id="IPR025965">
    <property type="entry name" value="FlgD/Vpr_Ig-like"/>
</dbReference>
<dbReference type="Pfam" id="PF03963">
    <property type="entry name" value="FlgD"/>
    <property type="match status" value="1"/>
</dbReference>
<dbReference type="Proteomes" id="UP000183982">
    <property type="component" value="Unassembled WGS sequence"/>
</dbReference>
<keyword evidence="7" id="KW-0966">Cell projection</keyword>
<keyword evidence="7" id="KW-0969">Cilium</keyword>
<gene>
    <name evidence="7" type="ORF">SAMN05444000_12226</name>
</gene>
<organism evidence="7 8">
    <name type="scientific">Shimia gijangensis</name>
    <dbReference type="NCBI Taxonomy" id="1470563"/>
    <lineage>
        <taxon>Bacteria</taxon>
        <taxon>Pseudomonadati</taxon>
        <taxon>Pseudomonadota</taxon>
        <taxon>Alphaproteobacteria</taxon>
        <taxon>Rhodobacterales</taxon>
        <taxon>Roseobacteraceae</taxon>
    </lineage>
</organism>
<comment type="similarity">
    <text evidence="1 5">Belongs to the FlgD family.</text>
</comment>
<evidence type="ECO:0000256" key="1">
    <source>
        <dbReference type="ARBA" id="ARBA00010577"/>
    </source>
</evidence>
<accession>A0A1M6QL67</accession>
<feature type="domain" description="FlgD/Vpr Ig-like" evidence="6">
    <location>
        <begin position="103"/>
        <end position="169"/>
    </location>
</feature>
<protein>
    <recommendedName>
        <fullName evidence="2 5">Basal-body rod modification protein FlgD</fullName>
    </recommendedName>
</protein>
<dbReference type="AlphaFoldDB" id="A0A1M6QL67"/>
<dbReference type="Pfam" id="PF13860">
    <property type="entry name" value="FlgD_ig"/>
    <property type="match status" value="1"/>
</dbReference>
<keyword evidence="3 5" id="KW-1005">Bacterial flagellum biogenesis</keyword>
<dbReference type="NCBIfam" id="NF009453">
    <property type="entry name" value="PRK12813.1"/>
    <property type="match status" value="1"/>
</dbReference>
<name>A0A1M6QL67_9RHOB</name>
<proteinExistence type="inferred from homology"/>
<evidence type="ECO:0000259" key="6">
    <source>
        <dbReference type="Pfam" id="PF13860"/>
    </source>
</evidence>
<comment type="function">
    <text evidence="4 5">Required for flagellar hook formation. May act as a scaffolding protein.</text>
</comment>
<evidence type="ECO:0000256" key="2">
    <source>
        <dbReference type="ARBA" id="ARBA00016013"/>
    </source>
</evidence>
<keyword evidence="8" id="KW-1185">Reference proteome</keyword>
<dbReference type="EMBL" id="FQZQ01000022">
    <property type="protein sequence ID" value="SHK20757.1"/>
    <property type="molecule type" value="Genomic_DNA"/>
</dbReference>
<evidence type="ECO:0000313" key="8">
    <source>
        <dbReference type="Proteomes" id="UP000183982"/>
    </source>
</evidence>
<keyword evidence="7" id="KW-0282">Flagellum</keyword>
<dbReference type="OrthoDB" id="9785233at2"/>
<dbReference type="GO" id="GO:0044781">
    <property type="term" value="P:bacterial-type flagellum organization"/>
    <property type="evidence" value="ECO:0007669"/>
    <property type="project" value="UniProtKB-UniRule"/>
</dbReference>
<reference evidence="8" key="1">
    <citation type="submission" date="2016-11" db="EMBL/GenBank/DDBJ databases">
        <authorList>
            <person name="Varghese N."/>
            <person name="Submissions S."/>
        </authorList>
    </citation>
    <scope>NUCLEOTIDE SEQUENCE [LARGE SCALE GENOMIC DNA]</scope>
    <source>
        <strain evidence="8">DSM 100564</strain>
    </source>
</reference>
<evidence type="ECO:0000256" key="5">
    <source>
        <dbReference type="RuleBase" id="RU362076"/>
    </source>
</evidence>
<evidence type="ECO:0000313" key="7">
    <source>
        <dbReference type="EMBL" id="SHK20757.1"/>
    </source>
</evidence>
<dbReference type="STRING" id="1470563.SAMN05444000_12226"/>